<dbReference type="InterPro" id="IPR035644">
    <property type="entry name" value="MraZ_C"/>
</dbReference>
<dbReference type="NCBIfam" id="TIGR00242">
    <property type="entry name" value="division/cell wall cluster transcriptional repressor MraZ"/>
    <property type="match status" value="1"/>
</dbReference>
<dbReference type="Pfam" id="PF02381">
    <property type="entry name" value="MraZ"/>
    <property type="match status" value="2"/>
</dbReference>
<comment type="caution">
    <text evidence="9">The sequence shown here is derived from an EMBL/GenBank/DDBJ whole genome shotgun (WGS) entry which is preliminary data.</text>
</comment>
<dbReference type="SUPFAM" id="SSF89447">
    <property type="entry name" value="AbrB/MazE/MraZ-like"/>
    <property type="match status" value="1"/>
</dbReference>
<dbReference type="RefSeq" id="WP_183345001.1">
    <property type="nucleotide sequence ID" value="NZ_JACHNU010000008.1"/>
</dbReference>
<comment type="subunit">
    <text evidence="7">Forms oligomers.</text>
</comment>
<reference evidence="9 10" key="1">
    <citation type="submission" date="2020-08" db="EMBL/GenBank/DDBJ databases">
        <title>Genomic Encyclopedia of Archaeal and Bacterial Type Strains, Phase II (KMG-II): from individual species to whole genera.</title>
        <authorList>
            <person name="Goeker M."/>
        </authorList>
    </citation>
    <scope>NUCLEOTIDE SEQUENCE [LARGE SCALE GENOMIC DNA]</scope>
    <source>
        <strain evidence="9 10">DSM 23288</strain>
    </source>
</reference>
<evidence type="ECO:0000313" key="10">
    <source>
        <dbReference type="Proteomes" id="UP000585272"/>
    </source>
</evidence>
<evidence type="ECO:0000256" key="1">
    <source>
        <dbReference type="ARBA" id="ARBA00013860"/>
    </source>
</evidence>
<keyword evidence="6 7" id="KW-0804">Transcription</keyword>
<dbReference type="PROSITE" id="PS51740">
    <property type="entry name" value="SPOVT_ABRB"/>
    <property type="match status" value="2"/>
</dbReference>
<gene>
    <name evidence="7" type="primary">mraZ</name>
    <name evidence="9" type="ORF">BDZ31_004332</name>
</gene>
<organism evidence="9 10">
    <name type="scientific">Conexibacter arvalis</name>
    <dbReference type="NCBI Taxonomy" id="912552"/>
    <lineage>
        <taxon>Bacteria</taxon>
        <taxon>Bacillati</taxon>
        <taxon>Actinomycetota</taxon>
        <taxon>Thermoleophilia</taxon>
        <taxon>Solirubrobacterales</taxon>
        <taxon>Conexibacteraceae</taxon>
        <taxon>Conexibacter</taxon>
    </lineage>
</organism>
<dbReference type="PANTHER" id="PTHR34701">
    <property type="entry name" value="TRANSCRIPTIONAL REGULATOR MRAZ"/>
    <property type="match status" value="1"/>
</dbReference>
<comment type="similarity">
    <text evidence="7">Belongs to the MraZ family.</text>
</comment>
<evidence type="ECO:0000313" key="9">
    <source>
        <dbReference type="EMBL" id="MBB4664717.1"/>
    </source>
</evidence>
<dbReference type="InterPro" id="IPR038619">
    <property type="entry name" value="MraZ_sf"/>
</dbReference>
<evidence type="ECO:0000256" key="3">
    <source>
        <dbReference type="ARBA" id="ARBA00022737"/>
    </source>
</evidence>
<dbReference type="Gene3D" id="3.40.1550.20">
    <property type="entry name" value="Transcriptional regulator MraZ domain"/>
    <property type="match status" value="1"/>
</dbReference>
<dbReference type="AlphaFoldDB" id="A0A840II29"/>
<dbReference type="InterPro" id="IPR003444">
    <property type="entry name" value="MraZ"/>
</dbReference>
<evidence type="ECO:0000256" key="4">
    <source>
        <dbReference type="ARBA" id="ARBA00023015"/>
    </source>
</evidence>
<dbReference type="CDD" id="cd16320">
    <property type="entry name" value="MraZ_N"/>
    <property type="match status" value="1"/>
</dbReference>
<proteinExistence type="inferred from homology"/>
<dbReference type="PANTHER" id="PTHR34701:SF1">
    <property type="entry name" value="TRANSCRIPTIONAL REGULATOR MRAZ"/>
    <property type="match status" value="1"/>
</dbReference>
<dbReference type="EMBL" id="JACHNU010000008">
    <property type="protein sequence ID" value="MBB4664717.1"/>
    <property type="molecule type" value="Genomic_DNA"/>
</dbReference>
<protein>
    <recommendedName>
        <fullName evidence="1 7">Transcriptional regulator MraZ</fullName>
    </recommendedName>
</protein>
<keyword evidence="10" id="KW-1185">Reference proteome</keyword>
<dbReference type="Proteomes" id="UP000585272">
    <property type="component" value="Unassembled WGS sequence"/>
</dbReference>
<evidence type="ECO:0000256" key="2">
    <source>
        <dbReference type="ARBA" id="ARBA00022490"/>
    </source>
</evidence>
<keyword evidence="2 7" id="KW-0963">Cytoplasm</keyword>
<dbReference type="CDD" id="cd16321">
    <property type="entry name" value="MraZ_C"/>
    <property type="match status" value="1"/>
</dbReference>
<evidence type="ECO:0000259" key="8">
    <source>
        <dbReference type="PROSITE" id="PS51740"/>
    </source>
</evidence>
<feature type="domain" description="SpoVT-AbrB" evidence="8">
    <location>
        <begin position="78"/>
        <end position="121"/>
    </location>
</feature>
<name>A0A840II29_9ACTN</name>
<keyword evidence="3" id="KW-0677">Repeat</keyword>
<evidence type="ECO:0000256" key="5">
    <source>
        <dbReference type="ARBA" id="ARBA00023125"/>
    </source>
</evidence>
<dbReference type="GO" id="GO:0003700">
    <property type="term" value="F:DNA-binding transcription factor activity"/>
    <property type="evidence" value="ECO:0007669"/>
    <property type="project" value="UniProtKB-UniRule"/>
</dbReference>
<dbReference type="InterPro" id="IPR037914">
    <property type="entry name" value="SpoVT-AbrB_sf"/>
</dbReference>
<keyword evidence="4 7" id="KW-0805">Transcription regulation</keyword>
<comment type="subcellular location">
    <subcellularLocation>
        <location evidence="7">Cytoplasm</location>
        <location evidence="7">Nucleoid</location>
    </subcellularLocation>
</comment>
<sequence>MTFRGTFDLTLDAKNRLTVPTRYRAAFAEGIVLAAGLEDCVAIWRPEDYDAWTASALEGHSPLSPEFRKLKRHFTANSHPTELDGAGRVMVPRFLLDSGKLTKDVSVVGAGECLEIWDRAGWAAYNGEVLENVSDIAAGLQSSAG</sequence>
<dbReference type="GO" id="GO:0009295">
    <property type="term" value="C:nucleoid"/>
    <property type="evidence" value="ECO:0007669"/>
    <property type="project" value="UniProtKB-SubCell"/>
</dbReference>
<dbReference type="InterPro" id="IPR007159">
    <property type="entry name" value="SpoVT-AbrB_dom"/>
</dbReference>
<dbReference type="GO" id="GO:0000976">
    <property type="term" value="F:transcription cis-regulatory region binding"/>
    <property type="evidence" value="ECO:0007669"/>
    <property type="project" value="TreeGrafter"/>
</dbReference>
<evidence type="ECO:0000256" key="7">
    <source>
        <dbReference type="HAMAP-Rule" id="MF_01008"/>
    </source>
</evidence>
<keyword evidence="5 7" id="KW-0238">DNA-binding</keyword>
<dbReference type="InterPro" id="IPR020603">
    <property type="entry name" value="MraZ_dom"/>
</dbReference>
<feature type="domain" description="SpoVT-AbrB" evidence="8">
    <location>
        <begin position="6"/>
        <end position="48"/>
    </location>
</feature>
<evidence type="ECO:0000256" key="6">
    <source>
        <dbReference type="ARBA" id="ARBA00023163"/>
    </source>
</evidence>
<dbReference type="GO" id="GO:0005737">
    <property type="term" value="C:cytoplasm"/>
    <property type="evidence" value="ECO:0007669"/>
    <property type="project" value="UniProtKB-UniRule"/>
</dbReference>
<dbReference type="HAMAP" id="MF_01008">
    <property type="entry name" value="MraZ"/>
    <property type="match status" value="1"/>
</dbReference>
<dbReference type="GO" id="GO:2000143">
    <property type="term" value="P:negative regulation of DNA-templated transcription initiation"/>
    <property type="evidence" value="ECO:0007669"/>
    <property type="project" value="TreeGrafter"/>
</dbReference>
<dbReference type="InterPro" id="IPR035642">
    <property type="entry name" value="MraZ_N"/>
</dbReference>
<accession>A0A840II29</accession>